<dbReference type="NCBIfam" id="TIGR00635">
    <property type="entry name" value="ruvB"/>
    <property type="match status" value="1"/>
</dbReference>
<keyword evidence="2 9" id="KW-0547">Nucleotide-binding</keyword>
<comment type="function">
    <text evidence="9">The RuvA-RuvB-RuvC complex processes Holliday junction (HJ) DNA during genetic recombination and DNA repair, while the RuvA-RuvB complex plays an important role in the rescue of blocked DNA replication forks via replication fork reversal (RFR). RuvA specifically binds to HJ cruciform DNA, conferring on it an open structure. The RuvB hexamer acts as an ATP-dependent pump, pulling dsDNA into and through the RuvAB complex. RuvB forms 2 homohexamers on either side of HJ DNA bound by 1 or 2 RuvA tetramers; 4 subunits per hexamer contact DNA at a time. Coordinated motions by a converter formed by DNA-disengaged RuvB subunits stimulates ATP hydrolysis and nucleotide exchange. Immobilization of the converter enables RuvB to convert the ATP-contained energy into a lever motion, pulling 2 nucleotides of DNA out of the RuvA tetramer per ATP hydrolyzed, thus driving DNA branch migration. The RuvB motors rotate together with the DNA substrate, which together with the progressing nucleotide cycle form the mechanistic basis for DNA recombination by continuous HJ branch migration. Branch migration allows RuvC to scan DNA until it finds its consensus sequence, where it cleaves and resolves cruciform DNA.</text>
</comment>
<dbReference type="Proteomes" id="UP000284751">
    <property type="component" value="Unassembled WGS sequence"/>
</dbReference>
<dbReference type="InterPro" id="IPR036390">
    <property type="entry name" value="WH_DNA-bd_sf"/>
</dbReference>
<keyword evidence="3 9" id="KW-0227">DNA damage</keyword>
<feature type="binding site" evidence="9">
    <location>
        <position position="72"/>
    </location>
    <ligand>
        <name>ATP</name>
        <dbReference type="ChEBI" id="CHEBI:30616"/>
    </ligand>
</feature>
<feature type="binding site" evidence="9">
    <location>
        <position position="74"/>
    </location>
    <ligand>
        <name>ATP</name>
        <dbReference type="ChEBI" id="CHEBI:30616"/>
    </ligand>
</feature>
<evidence type="ECO:0000256" key="7">
    <source>
        <dbReference type="ARBA" id="ARBA00023172"/>
    </source>
</evidence>
<feature type="binding site" evidence="9">
    <location>
        <begin position="135"/>
        <end position="137"/>
    </location>
    <ligand>
        <name>ATP</name>
        <dbReference type="ChEBI" id="CHEBI:30616"/>
    </ligand>
</feature>
<evidence type="ECO:0000256" key="3">
    <source>
        <dbReference type="ARBA" id="ARBA00022763"/>
    </source>
</evidence>
<keyword evidence="4 9" id="KW-0378">Hydrolase</keyword>
<feature type="binding site" evidence="9">
    <location>
        <position position="225"/>
    </location>
    <ligand>
        <name>ATP</name>
        <dbReference type="ChEBI" id="CHEBI:30616"/>
    </ligand>
</feature>
<evidence type="ECO:0000313" key="12">
    <source>
        <dbReference type="Proteomes" id="UP000284751"/>
    </source>
</evidence>
<evidence type="ECO:0000256" key="8">
    <source>
        <dbReference type="ARBA" id="ARBA00023204"/>
    </source>
</evidence>
<evidence type="ECO:0000256" key="6">
    <source>
        <dbReference type="ARBA" id="ARBA00023125"/>
    </source>
</evidence>
<dbReference type="InterPro" id="IPR008823">
    <property type="entry name" value="RuvB_wg_C"/>
</dbReference>
<dbReference type="GO" id="GO:0048476">
    <property type="term" value="C:Holliday junction resolvase complex"/>
    <property type="evidence" value="ECO:0007669"/>
    <property type="project" value="UniProtKB-UniRule"/>
</dbReference>
<comment type="similarity">
    <text evidence="9">Belongs to the RuvB family.</text>
</comment>
<reference evidence="11 12" key="1">
    <citation type="submission" date="2018-08" db="EMBL/GenBank/DDBJ databases">
        <title>A genome reference for cultivated species of the human gut microbiota.</title>
        <authorList>
            <person name="Zou Y."/>
            <person name="Xue W."/>
            <person name="Luo G."/>
        </authorList>
    </citation>
    <scope>NUCLEOTIDE SEQUENCE [LARGE SCALE GENOMIC DNA]</scope>
    <source>
        <strain evidence="11 12">AF28-26</strain>
    </source>
</reference>
<dbReference type="PANTHER" id="PTHR42848:SF1">
    <property type="entry name" value="HOLLIDAY JUNCTION BRANCH MIGRATION COMPLEX SUBUNIT RUVB"/>
    <property type="match status" value="1"/>
</dbReference>
<dbReference type="GO" id="GO:0006310">
    <property type="term" value="P:DNA recombination"/>
    <property type="evidence" value="ECO:0007669"/>
    <property type="project" value="UniProtKB-UniRule"/>
</dbReference>
<dbReference type="AlphaFoldDB" id="A0A412AVE4"/>
<feature type="binding site" evidence="9">
    <location>
        <position position="178"/>
    </location>
    <ligand>
        <name>ATP</name>
        <dbReference type="ChEBI" id="CHEBI:30616"/>
    </ligand>
</feature>
<dbReference type="InterPro" id="IPR036388">
    <property type="entry name" value="WH-like_DNA-bd_sf"/>
</dbReference>
<gene>
    <name evidence="9" type="primary">ruvB</name>
    <name evidence="11" type="ORF">DWY99_11165</name>
</gene>
<dbReference type="EC" id="3.6.4.-" evidence="9"/>
<dbReference type="GO" id="GO:0006281">
    <property type="term" value="P:DNA repair"/>
    <property type="evidence" value="ECO:0007669"/>
    <property type="project" value="UniProtKB-UniRule"/>
</dbReference>
<dbReference type="PANTHER" id="PTHR42848">
    <property type="match status" value="1"/>
</dbReference>
<dbReference type="InterPro" id="IPR008824">
    <property type="entry name" value="RuvB-like_N"/>
</dbReference>
<keyword evidence="7 9" id="KW-0233">DNA recombination</keyword>
<dbReference type="Pfam" id="PF05491">
    <property type="entry name" value="WHD_RuvB"/>
    <property type="match status" value="1"/>
</dbReference>
<dbReference type="InterPro" id="IPR027417">
    <property type="entry name" value="P-loop_NTPase"/>
</dbReference>
<proteinExistence type="inferred from homology"/>
<feature type="region of interest" description="Head domain (RuvB-H)" evidence="9">
    <location>
        <begin position="262"/>
        <end position="350"/>
    </location>
</feature>
<dbReference type="NCBIfam" id="NF000868">
    <property type="entry name" value="PRK00080.1"/>
    <property type="match status" value="1"/>
</dbReference>
<dbReference type="InterPro" id="IPR041445">
    <property type="entry name" value="AAA_lid_4"/>
</dbReference>
<comment type="subcellular location">
    <subcellularLocation>
        <location evidence="9">Cytoplasm</location>
    </subcellularLocation>
</comment>
<evidence type="ECO:0000256" key="2">
    <source>
        <dbReference type="ARBA" id="ARBA00022741"/>
    </source>
</evidence>
<keyword evidence="5 9" id="KW-0067">ATP-binding</keyword>
<comment type="caution">
    <text evidence="9">Lacks conserved residue(s) required for the propagation of feature annotation.</text>
</comment>
<feature type="binding site" evidence="9">
    <location>
        <position position="188"/>
    </location>
    <ligand>
        <name>ATP</name>
        <dbReference type="ChEBI" id="CHEBI:30616"/>
    </ligand>
</feature>
<comment type="catalytic activity">
    <reaction evidence="9">
        <text>ATP + H2O = ADP + phosphate + H(+)</text>
        <dbReference type="Rhea" id="RHEA:13065"/>
        <dbReference type="ChEBI" id="CHEBI:15377"/>
        <dbReference type="ChEBI" id="CHEBI:15378"/>
        <dbReference type="ChEBI" id="CHEBI:30616"/>
        <dbReference type="ChEBI" id="CHEBI:43474"/>
        <dbReference type="ChEBI" id="CHEBI:456216"/>
    </reaction>
</comment>
<feature type="binding site" evidence="9">
    <location>
        <position position="28"/>
    </location>
    <ligand>
        <name>ATP</name>
        <dbReference type="ChEBI" id="CHEBI:30616"/>
    </ligand>
</feature>
<dbReference type="Gene3D" id="1.10.8.60">
    <property type="match status" value="1"/>
</dbReference>
<accession>A0A412AVE4</accession>
<dbReference type="SUPFAM" id="SSF46785">
    <property type="entry name" value="Winged helix' DNA-binding domain"/>
    <property type="match status" value="1"/>
</dbReference>
<feature type="binding site" evidence="9">
    <location>
        <position position="27"/>
    </location>
    <ligand>
        <name>ATP</name>
        <dbReference type="ChEBI" id="CHEBI:30616"/>
    </ligand>
</feature>
<dbReference type="SMART" id="SM00382">
    <property type="entry name" value="AAA"/>
    <property type="match status" value="1"/>
</dbReference>
<evidence type="ECO:0000256" key="9">
    <source>
        <dbReference type="HAMAP-Rule" id="MF_00016"/>
    </source>
</evidence>
<dbReference type="GO" id="GO:0009378">
    <property type="term" value="F:four-way junction helicase activity"/>
    <property type="evidence" value="ECO:0007669"/>
    <property type="project" value="InterPro"/>
</dbReference>
<feature type="domain" description="AAA+ ATPase" evidence="10">
    <location>
        <begin position="58"/>
        <end position="185"/>
    </location>
</feature>
<keyword evidence="1 9" id="KW-0963">Cytoplasm</keyword>
<evidence type="ECO:0000256" key="5">
    <source>
        <dbReference type="ARBA" id="ARBA00022840"/>
    </source>
</evidence>
<dbReference type="GO" id="GO:0005524">
    <property type="term" value="F:ATP binding"/>
    <property type="evidence" value="ECO:0007669"/>
    <property type="project" value="UniProtKB-UniRule"/>
</dbReference>
<dbReference type="InterPro" id="IPR003593">
    <property type="entry name" value="AAA+_ATPase"/>
</dbReference>
<sequence>MDFEFDLENRIVDPEDIPEDADIENPLRPRTLSEYIGQEKAKENLSVFIEAAKLRHESLDHVLLYGPPGLGKTTLAGIIANELNVNIRITSGPAIEKPGDLAALLTNLNSGDVLFIDEIHRLSRSVEEILYPAMEDFAIDIITGKGQMAASYHLPLPKFTLVGATTRAGQLTAPLRDRFGVVLRLEMYTPEELATIVSRSAKILGIETNQEGALEIASRSRGTPRIANRLLKRVRDFAQVMSDGVITYETAKVALDKLEIDELGLDGNDRRMLETLIRFYKGGPVGLETLAAAIGEEAVTIEDVYEPYLMQIGFLSRTPRGRCATHAAYLHLGMTPPGMERENSDQTTIF</sequence>
<evidence type="ECO:0000256" key="1">
    <source>
        <dbReference type="ARBA" id="ARBA00022490"/>
    </source>
</evidence>
<dbReference type="EMBL" id="QRTC01000051">
    <property type="protein sequence ID" value="RGQ36801.1"/>
    <property type="molecule type" value="Genomic_DNA"/>
</dbReference>
<feature type="region of interest" description="Small ATPAse domain (RuvB-S)" evidence="9">
    <location>
        <begin position="189"/>
        <end position="259"/>
    </location>
</feature>
<feature type="binding site" evidence="9">
    <location>
        <position position="317"/>
    </location>
    <ligand>
        <name>DNA</name>
        <dbReference type="ChEBI" id="CHEBI:16991"/>
    </ligand>
</feature>
<comment type="subunit">
    <text evidence="9">Homohexamer. Forms an RuvA(8)-RuvB(12)-Holliday junction (HJ) complex. HJ DNA is sandwiched between 2 RuvA tetramers; dsDNA enters through RuvA and exits via RuvB. An RuvB hexamer assembles on each DNA strand where it exits the tetramer. Each RuvB hexamer is contacted by two RuvA subunits (via domain III) on 2 adjacent RuvB subunits; this complex drives branch migration. In the full resolvosome a probable DNA-RuvA(4)-RuvB(12)-RuvC(2) complex forms which resolves the HJ.</text>
</comment>
<dbReference type="GO" id="GO:0016787">
    <property type="term" value="F:hydrolase activity"/>
    <property type="evidence" value="ECO:0007669"/>
    <property type="project" value="UniProtKB-KW"/>
</dbReference>
<organism evidence="11 12">
    <name type="scientific">[Clostridium] leptum</name>
    <dbReference type="NCBI Taxonomy" id="1535"/>
    <lineage>
        <taxon>Bacteria</taxon>
        <taxon>Bacillati</taxon>
        <taxon>Bacillota</taxon>
        <taxon>Clostridia</taxon>
        <taxon>Eubacteriales</taxon>
        <taxon>Oscillospiraceae</taxon>
        <taxon>Oscillospiraceae incertae sedis</taxon>
    </lineage>
</organism>
<evidence type="ECO:0000313" key="11">
    <source>
        <dbReference type="EMBL" id="RGQ36801.1"/>
    </source>
</evidence>
<comment type="caution">
    <text evidence="11">The sequence shown here is derived from an EMBL/GenBank/DDBJ whole genome shotgun (WGS) entry which is preliminary data.</text>
</comment>
<dbReference type="SUPFAM" id="SSF52540">
    <property type="entry name" value="P-loop containing nucleoside triphosphate hydrolases"/>
    <property type="match status" value="1"/>
</dbReference>
<comment type="domain">
    <text evidence="9">Has 3 domains, the large (RuvB-L) and small ATPase (RuvB-S) domains and the C-terminal head (RuvB-H) domain. The head domain binds DNA, while the ATPase domains jointly bind ATP, ADP or are empty depending on the state of the subunit in the translocation cycle. During a single DNA translocation step the structure of each domain remains the same, but their relative positions change.</text>
</comment>
<dbReference type="InterPro" id="IPR004605">
    <property type="entry name" value="DNA_helicase_Holl-junc_RuvB"/>
</dbReference>
<feature type="binding site" evidence="9">
    <location>
        <position position="322"/>
    </location>
    <ligand>
        <name>DNA</name>
        <dbReference type="ChEBI" id="CHEBI:16991"/>
    </ligand>
</feature>
<evidence type="ECO:0000259" key="10">
    <source>
        <dbReference type="SMART" id="SM00382"/>
    </source>
</evidence>
<evidence type="ECO:0000256" key="4">
    <source>
        <dbReference type="ARBA" id="ARBA00022801"/>
    </source>
</evidence>
<dbReference type="Pfam" id="PF17864">
    <property type="entry name" value="AAA_lid_4"/>
    <property type="match status" value="1"/>
</dbReference>
<dbReference type="Gene3D" id="1.10.10.10">
    <property type="entry name" value="Winged helix-like DNA-binding domain superfamily/Winged helix DNA-binding domain"/>
    <property type="match status" value="1"/>
</dbReference>
<keyword evidence="8 9" id="KW-0234">DNA repair</keyword>
<dbReference type="Gene3D" id="3.40.50.300">
    <property type="entry name" value="P-loop containing nucleotide triphosphate hydrolases"/>
    <property type="match status" value="1"/>
</dbReference>
<dbReference type="GO" id="GO:0005737">
    <property type="term" value="C:cytoplasm"/>
    <property type="evidence" value="ECO:0007669"/>
    <property type="project" value="UniProtKB-SubCell"/>
</dbReference>
<dbReference type="GO" id="GO:0000400">
    <property type="term" value="F:four-way junction DNA binding"/>
    <property type="evidence" value="ECO:0007669"/>
    <property type="project" value="UniProtKB-UniRule"/>
</dbReference>
<feature type="binding site" evidence="9">
    <location>
        <position position="73"/>
    </location>
    <ligand>
        <name>Mg(2+)</name>
        <dbReference type="ChEBI" id="CHEBI:18420"/>
    </ligand>
</feature>
<keyword evidence="6 9" id="KW-0238">DNA-binding</keyword>
<feature type="binding site" evidence="9">
    <location>
        <position position="69"/>
    </location>
    <ligand>
        <name>ATP</name>
        <dbReference type="ChEBI" id="CHEBI:30616"/>
    </ligand>
</feature>
<dbReference type="Pfam" id="PF05496">
    <property type="entry name" value="RuvB_N"/>
    <property type="match status" value="1"/>
</dbReference>
<protein>
    <recommendedName>
        <fullName evidence="9">Holliday junction branch migration complex subunit RuvB</fullName>
        <ecNumber evidence="9">3.6.4.-</ecNumber>
    </recommendedName>
</protein>
<keyword evidence="11" id="KW-0347">Helicase</keyword>
<dbReference type="HAMAP" id="MF_00016">
    <property type="entry name" value="DNA_HJ_migration_RuvB"/>
    <property type="match status" value="1"/>
</dbReference>
<feature type="binding site" evidence="9">
    <location>
        <position position="73"/>
    </location>
    <ligand>
        <name>ATP</name>
        <dbReference type="ChEBI" id="CHEBI:30616"/>
    </ligand>
</feature>
<dbReference type="CDD" id="cd00009">
    <property type="entry name" value="AAA"/>
    <property type="match status" value="1"/>
</dbReference>
<name>A0A412AVE4_9FIRM</name>